<comment type="caution">
    <text evidence="1">The sequence shown here is derived from an EMBL/GenBank/DDBJ whole genome shotgun (WGS) entry which is preliminary data.</text>
</comment>
<gene>
    <name evidence="1" type="ORF">HPB49_022027</name>
</gene>
<dbReference type="EMBL" id="CM023477">
    <property type="protein sequence ID" value="KAH7938278.1"/>
    <property type="molecule type" value="Genomic_DNA"/>
</dbReference>
<dbReference type="Proteomes" id="UP000821865">
    <property type="component" value="Chromosome 8"/>
</dbReference>
<proteinExistence type="predicted"/>
<sequence length="409" mass="40809">MLSTRGLYLPIEVKVVGGCHLTGLEQLAILSLLIGSTCAGLARVAPPAEIGTSTQFRNEDGWGNYNFGYDEDHTSGGSFRRETGTALGAKTGSYGLRDADGRVRVVSYVADELGFRASISTNEPGTAPSTPADVTIGAMEQGPVAPAVPVASPAPAGYGAPARVAFNAAPAARPAYSSPAPIAPLSYGAPSPFAFKSAPVGPPSYAAPSPFAAKAGPVGPASYGGLAPAPFRSSPAGPASYGNLAPAPFGASPAGPASYGNLAPAPFGASPARPAPYGNLAPAPFGASPVAPAAHGPPAPATYKAAPFAPTGYGPSAPAASPFGAPVRPLSGAGAVATPVGHHYVYRQDNFVTIPDAGRPYAAQPSPHAYPGAYSSPHAGPAAHVTTSHAYGHKIAHPLGGGYHSYMTW</sequence>
<organism evidence="1 2">
    <name type="scientific">Dermacentor silvarum</name>
    <name type="common">Tick</name>
    <dbReference type="NCBI Taxonomy" id="543639"/>
    <lineage>
        <taxon>Eukaryota</taxon>
        <taxon>Metazoa</taxon>
        <taxon>Ecdysozoa</taxon>
        <taxon>Arthropoda</taxon>
        <taxon>Chelicerata</taxon>
        <taxon>Arachnida</taxon>
        <taxon>Acari</taxon>
        <taxon>Parasitiformes</taxon>
        <taxon>Ixodida</taxon>
        <taxon>Ixodoidea</taxon>
        <taxon>Ixodidae</taxon>
        <taxon>Rhipicephalinae</taxon>
        <taxon>Dermacentor</taxon>
    </lineage>
</organism>
<protein>
    <submittedName>
        <fullName evidence="1">Uncharacterized protein</fullName>
    </submittedName>
</protein>
<reference evidence="1" key="1">
    <citation type="submission" date="2020-05" db="EMBL/GenBank/DDBJ databases">
        <title>Large-scale comparative analyses of tick genomes elucidate their genetic diversity and vector capacities.</title>
        <authorList>
            <person name="Jia N."/>
            <person name="Wang J."/>
            <person name="Shi W."/>
            <person name="Du L."/>
            <person name="Sun Y."/>
            <person name="Zhan W."/>
            <person name="Jiang J."/>
            <person name="Wang Q."/>
            <person name="Zhang B."/>
            <person name="Ji P."/>
            <person name="Sakyi L.B."/>
            <person name="Cui X."/>
            <person name="Yuan T."/>
            <person name="Jiang B."/>
            <person name="Yang W."/>
            <person name="Lam T.T.-Y."/>
            <person name="Chang Q."/>
            <person name="Ding S."/>
            <person name="Wang X."/>
            <person name="Zhu J."/>
            <person name="Ruan X."/>
            <person name="Zhao L."/>
            <person name="Wei J."/>
            <person name="Que T."/>
            <person name="Du C."/>
            <person name="Cheng J."/>
            <person name="Dai P."/>
            <person name="Han X."/>
            <person name="Huang E."/>
            <person name="Gao Y."/>
            <person name="Liu J."/>
            <person name="Shao H."/>
            <person name="Ye R."/>
            <person name="Li L."/>
            <person name="Wei W."/>
            <person name="Wang X."/>
            <person name="Wang C."/>
            <person name="Yang T."/>
            <person name="Huo Q."/>
            <person name="Li W."/>
            <person name="Guo W."/>
            <person name="Chen H."/>
            <person name="Zhou L."/>
            <person name="Ni X."/>
            <person name="Tian J."/>
            <person name="Zhou Y."/>
            <person name="Sheng Y."/>
            <person name="Liu T."/>
            <person name="Pan Y."/>
            <person name="Xia L."/>
            <person name="Li J."/>
            <person name="Zhao F."/>
            <person name="Cao W."/>
        </authorList>
    </citation>
    <scope>NUCLEOTIDE SEQUENCE</scope>
    <source>
        <strain evidence="1">Dsil-2018</strain>
    </source>
</reference>
<keyword evidence="2" id="KW-1185">Reference proteome</keyword>
<evidence type="ECO:0000313" key="2">
    <source>
        <dbReference type="Proteomes" id="UP000821865"/>
    </source>
</evidence>
<accession>A0ACB8CBF1</accession>
<name>A0ACB8CBF1_DERSI</name>
<evidence type="ECO:0000313" key="1">
    <source>
        <dbReference type="EMBL" id="KAH7938278.1"/>
    </source>
</evidence>